<dbReference type="AlphaFoldDB" id="A0A1N7SGI1"/>
<evidence type="ECO:0000313" key="2">
    <source>
        <dbReference type="Proteomes" id="UP000187012"/>
    </source>
</evidence>
<dbReference type="InterPro" id="IPR036388">
    <property type="entry name" value="WH-like_DNA-bd_sf"/>
</dbReference>
<dbReference type="InterPro" id="IPR045397">
    <property type="entry name" value="TumE-like"/>
</dbReference>
<organism evidence="1 2">
    <name type="scientific">Paraburkholderia ribeironis</name>
    <dbReference type="NCBI Taxonomy" id="1247936"/>
    <lineage>
        <taxon>Bacteria</taxon>
        <taxon>Pseudomonadati</taxon>
        <taxon>Pseudomonadota</taxon>
        <taxon>Betaproteobacteria</taxon>
        <taxon>Burkholderiales</taxon>
        <taxon>Burkholderiaceae</taxon>
        <taxon>Paraburkholderia</taxon>
    </lineage>
</organism>
<dbReference type="InterPro" id="IPR036390">
    <property type="entry name" value="WH_DNA-bd_sf"/>
</dbReference>
<proteinExistence type="predicted"/>
<keyword evidence="2" id="KW-1185">Reference proteome</keyword>
<accession>A0A1N7SGI1</accession>
<evidence type="ECO:0000313" key="1">
    <source>
        <dbReference type="EMBL" id="SIT46432.1"/>
    </source>
</evidence>
<name>A0A1N7SGI1_9BURK</name>
<sequence length="214" mass="24917">MGYGMVRHMKKKATLLFEDQATYPDGGILEMRIWRLPEPDDERLHGLKYSLFYGRDGERIVGYDNERGKGDHRHYRDREEPYTFTTVEKMVADFTRKEREMNKLNVHVGTVRDMGDRFVNAWKRAEAGDEVKERHVTFFTWEELTAALTPKRLELLRHLHREGAESINALAKTLDRDYKRVHEDVTALEAAGLIVREGNRLSAPWDSLATDVAL</sequence>
<dbReference type="Proteomes" id="UP000187012">
    <property type="component" value="Unassembled WGS sequence"/>
</dbReference>
<dbReference type="Pfam" id="PF20126">
    <property type="entry name" value="TumE"/>
    <property type="match status" value="1"/>
</dbReference>
<protein>
    <submittedName>
        <fullName evidence="1">Plasmid pBRH01, complete sequence (Modular protein)</fullName>
    </submittedName>
</protein>
<gene>
    <name evidence="1" type="ORF">BN2475_640094</name>
</gene>
<dbReference type="Pfam" id="PF25212">
    <property type="entry name" value="HVO_A0114"/>
    <property type="match status" value="1"/>
</dbReference>
<dbReference type="EMBL" id="CYGX02000064">
    <property type="protein sequence ID" value="SIT46432.1"/>
    <property type="molecule type" value="Genomic_DNA"/>
</dbReference>
<dbReference type="SUPFAM" id="SSF46785">
    <property type="entry name" value="Winged helix' DNA-binding domain"/>
    <property type="match status" value="1"/>
</dbReference>
<dbReference type="Gene3D" id="1.10.10.10">
    <property type="entry name" value="Winged helix-like DNA-binding domain superfamily/Winged helix DNA-binding domain"/>
    <property type="match status" value="1"/>
</dbReference>
<reference evidence="1 2" key="1">
    <citation type="submission" date="2016-12" db="EMBL/GenBank/DDBJ databases">
        <authorList>
            <person name="Song W.-J."/>
            <person name="Kurnit D.M."/>
        </authorList>
    </citation>
    <scope>NUCLEOTIDE SEQUENCE [LARGE SCALE GENOMIC DNA]</scope>
    <source>
        <strain evidence="1 2">STM7296</strain>
    </source>
</reference>